<gene>
    <name evidence="1" type="ORF">Slati_0144100</name>
</gene>
<reference evidence="1" key="1">
    <citation type="submission" date="2020-06" db="EMBL/GenBank/DDBJ databases">
        <authorList>
            <person name="Li T."/>
            <person name="Hu X."/>
            <person name="Zhang T."/>
            <person name="Song X."/>
            <person name="Zhang H."/>
            <person name="Dai N."/>
            <person name="Sheng W."/>
            <person name="Hou X."/>
            <person name="Wei L."/>
        </authorList>
    </citation>
    <scope>NUCLEOTIDE SEQUENCE</scope>
    <source>
        <strain evidence="1">KEN1</strain>
        <tissue evidence="1">Leaf</tissue>
    </source>
</reference>
<evidence type="ECO:0000313" key="1">
    <source>
        <dbReference type="EMBL" id="KAL0462565.1"/>
    </source>
</evidence>
<protein>
    <submittedName>
        <fullName evidence="1">Uncharacterized protein</fullName>
    </submittedName>
</protein>
<proteinExistence type="predicted"/>
<sequence length="101" mass="10727">MKLVVAKLVNASKPTEACSLTKLVKAIPVEVLKLVEACSSTNLVEVKLLKADRGVLLNLAHRGLKAGRGVCFGQSGQDATSKPVEACFSTKLVRDPSPEPR</sequence>
<reference evidence="1" key="2">
    <citation type="journal article" date="2024" name="Plant">
        <title>Genomic evolution and insights into agronomic trait innovations of Sesamum species.</title>
        <authorList>
            <person name="Miao H."/>
            <person name="Wang L."/>
            <person name="Qu L."/>
            <person name="Liu H."/>
            <person name="Sun Y."/>
            <person name="Le M."/>
            <person name="Wang Q."/>
            <person name="Wei S."/>
            <person name="Zheng Y."/>
            <person name="Lin W."/>
            <person name="Duan Y."/>
            <person name="Cao H."/>
            <person name="Xiong S."/>
            <person name="Wang X."/>
            <person name="Wei L."/>
            <person name="Li C."/>
            <person name="Ma Q."/>
            <person name="Ju M."/>
            <person name="Zhao R."/>
            <person name="Li G."/>
            <person name="Mu C."/>
            <person name="Tian Q."/>
            <person name="Mei H."/>
            <person name="Zhang T."/>
            <person name="Gao T."/>
            <person name="Zhang H."/>
        </authorList>
    </citation>
    <scope>NUCLEOTIDE SEQUENCE</scope>
    <source>
        <strain evidence="1">KEN1</strain>
    </source>
</reference>
<accession>A0AAW2Y9W3</accession>
<dbReference type="AlphaFoldDB" id="A0AAW2Y9W3"/>
<dbReference type="EMBL" id="JACGWN010000001">
    <property type="protein sequence ID" value="KAL0462565.1"/>
    <property type="molecule type" value="Genomic_DNA"/>
</dbReference>
<comment type="caution">
    <text evidence="1">The sequence shown here is derived from an EMBL/GenBank/DDBJ whole genome shotgun (WGS) entry which is preliminary data.</text>
</comment>
<organism evidence="1">
    <name type="scientific">Sesamum latifolium</name>
    <dbReference type="NCBI Taxonomy" id="2727402"/>
    <lineage>
        <taxon>Eukaryota</taxon>
        <taxon>Viridiplantae</taxon>
        <taxon>Streptophyta</taxon>
        <taxon>Embryophyta</taxon>
        <taxon>Tracheophyta</taxon>
        <taxon>Spermatophyta</taxon>
        <taxon>Magnoliopsida</taxon>
        <taxon>eudicotyledons</taxon>
        <taxon>Gunneridae</taxon>
        <taxon>Pentapetalae</taxon>
        <taxon>asterids</taxon>
        <taxon>lamiids</taxon>
        <taxon>Lamiales</taxon>
        <taxon>Pedaliaceae</taxon>
        <taxon>Sesamum</taxon>
    </lineage>
</organism>
<name>A0AAW2Y9W3_9LAMI</name>